<dbReference type="EMBL" id="UAWG01000012">
    <property type="protein sequence ID" value="SQB60279.1"/>
    <property type="molecule type" value="Genomic_DNA"/>
</dbReference>
<dbReference type="Proteomes" id="UP000249986">
    <property type="component" value="Unassembled WGS sequence"/>
</dbReference>
<organism evidence="2 3">
    <name type="scientific">Clostridium perfringens</name>
    <dbReference type="NCBI Taxonomy" id="1502"/>
    <lineage>
        <taxon>Bacteria</taxon>
        <taxon>Bacillati</taxon>
        <taxon>Bacillota</taxon>
        <taxon>Clostridia</taxon>
        <taxon>Eubacteriales</taxon>
        <taxon>Clostridiaceae</taxon>
        <taxon>Clostridium</taxon>
    </lineage>
</organism>
<name>A0A2X3AD15_CLOPF</name>
<evidence type="ECO:0000313" key="2">
    <source>
        <dbReference type="EMBL" id="SQB60279.1"/>
    </source>
</evidence>
<evidence type="ECO:0000313" key="3">
    <source>
        <dbReference type="Proteomes" id="UP000249986"/>
    </source>
</evidence>
<keyword evidence="1" id="KW-0812">Transmembrane</keyword>
<dbReference type="AlphaFoldDB" id="A0A2X3AD15"/>
<keyword evidence="1" id="KW-0472">Membrane</keyword>
<feature type="transmembrane region" description="Helical" evidence="1">
    <location>
        <begin position="6"/>
        <end position="27"/>
    </location>
</feature>
<evidence type="ECO:0000256" key="1">
    <source>
        <dbReference type="SAM" id="Phobius"/>
    </source>
</evidence>
<dbReference type="RefSeq" id="WP_111926590.1">
    <property type="nucleotide sequence ID" value="NZ_UAWG01000012.1"/>
</dbReference>
<proteinExistence type="predicted"/>
<protein>
    <submittedName>
        <fullName evidence="2">Uncharacterized protein</fullName>
    </submittedName>
</protein>
<accession>A0A2X3AD15</accession>
<reference evidence="2 3" key="1">
    <citation type="submission" date="2018-06" db="EMBL/GenBank/DDBJ databases">
        <authorList>
            <consortium name="Pathogen Informatics"/>
            <person name="Doyle S."/>
        </authorList>
    </citation>
    <scope>NUCLEOTIDE SEQUENCE [LARGE SCALE GENOMIC DNA]</scope>
    <source>
        <strain evidence="2 3">NCTC10719</strain>
    </source>
</reference>
<keyword evidence="1" id="KW-1133">Transmembrane helix</keyword>
<sequence length="59" mass="6671">MLTPNGRIILGVISIFTALYLSLYFMIKSLDEKKPKKSFKYLILSACNMLALIFATNVI</sequence>
<gene>
    <name evidence="2" type="ORF">NCTC10719_01868</name>
</gene>
<feature type="transmembrane region" description="Helical" evidence="1">
    <location>
        <begin position="39"/>
        <end position="58"/>
    </location>
</feature>